<dbReference type="RefSeq" id="WP_279652361.1">
    <property type="nucleotide sequence ID" value="NZ_CP122539.1"/>
</dbReference>
<sequence>MNGLNSIISSFSAEEQQRFIVFLEKRNKRVDTKNIQLFKLAQKGETSTKLICEALYGAQKREAFYTLKQRLYESLIDFVANNKIQGENSVDMLLIKYVLAARDFLLHKNNKAGYKILDKAEIIAKEHQLFPILNEIYHTKIQYAHTIPSIDFNKTVAYFKENQRALFLEEELNIVYAKVRHALKINTHKHTLDFESLINKLFKEHRINIQQDLSFKSLYQLIAIVNISAFIHNDYLKTEVFLTETYNILTKKKGKEKQVFYHIRVLFVIANTFFRNKKFNESLTYLDSMHGYMLQHKKKYFNRFYLNYNLLLALNYNYTNKQETAIKLLETVLQKKHSDIKTILEIKLSLITFYFQSNEFKKAMQLYSKFYHSDQWYIDKAGVEWTIKKNLIEILLHLELQNIDLFESRLLSFKRKHIQFLLEINQKRVITFLKLVEQYYKNPASATTSDFFDLVERSFVFVEAKQEDIFVMSFYAWLKSKMIQQPIYEVTLALIEKVQLQSTH</sequence>
<evidence type="ECO:0000313" key="1">
    <source>
        <dbReference type="EMBL" id="WGH76495.1"/>
    </source>
</evidence>
<reference evidence="1 2" key="1">
    <citation type="submission" date="2023-04" db="EMBL/GenBank/DDBJ databases">
        <title>Tenacibaculum tangerinum sp. nov., isolated from sea tidal flat of South Korea.</title>
        <authorList>
            <person name="Lee S.H."/>
            <person name="Kim J.-J."/>
        </authorList>
    </citation>
    <scope>NUCLEOTIDE SEQUENCE [LARGE SCALE GENOMIC DNA]</scope>
    <source>
        <strain evidence="1 2">GRR-S3-23</strain>
    </source>
</reference>
<dbReference type="SUPFAM" id="SSF48452">
    <property type="entry name" value="TPR-like"/>
    <property type="match status" value="1"/>
</dbReference>
<dbReference type="EMBL" id="CP122539">
    <property type="protein sequence ID" value="WGH76495.1"/>
    <property type="molecule type" value="Genomic_DNA"/>
</dbReference>
<keyword evidence="2" id="KW-1185">Reference proteome</keyword>
<proteinExistence type="predicted"/>
<evidence type="ECO:0000313" key="2">
    <source>
        <dbReference type="Proteomes" id="UP001232001"/>
    </source>
</evidence>
<dbReference type="InterPro" id="IPR011990">
    <property type="entry name" value="TPR-like_helical_dom_sf"/>
</dbReference>
<dbReference type="Gene3D" id="1.25.40.10">
    <property type="entry name" value="Tetratricopeptide repeat domain"/>
    <property type="match status" value="1"/>
</dbReference>
<dbReference type="Proteomes" id="UP001232001">
    <property type="component" value="Chromosome"/>
</dbReference>
<evidence type="ECO:0008006" key="3">
    <source>
        <dbReference type="Google" id="ProtNLM"/>
    </source>
</evidence>
<accession>A0ABY8L530</accession>
<gene>
    <name evidence="1" type="ORF">P8625_04870</name>
</gene>
<organism evidence="1 2">
    <name type="scientific">Tenacibaculum tangerinum</name>
    <dbReference type="NCBI Taxonomy" id="3038772"/>
    <lineage>
        <taxon>Bacteria</taxon>
        <taxon>Pseudomonadati</taxon>
        <taxon>Bacteroidota</taxon>
        <taxon>Flavobacteriia</taxon>
        <taxon>Flavobacteriales</taxon>
        <taxon>Flavobacteriaceae</taxon>
        <taxon>Tenacibaculum</taxon>
    </lineage>
</organism>
<name>A0ABY8L530_9FLAO</name>
<protein>
    <recommendedName>
        <fullName evidence="3">Tetratricopeptide repeat protein</fullName>
    </recommendedName>
</protein>